<dbReference type="InterPro" id="IPR036388">
    <property type="entry name" value="WH-like_DNA-bd_sf"/>
</dbReference>
<evidence type="ECO:0000259" key="1">
    <source>
        <dbReference type="Pfam" id="PF04492"/>
    </source>
</evidence>
<gene>
    <name evidence="2" type="ORF">NE686_00395</name>
</gene>
<proteinExistence type="predicted"/>
<comment type="caution">
    <text evidence="2">The sequence shown here is derived from an EMBL/GenBank/DDBJ whole genome shotgun (WGS) entry which is preliminary data.</text>
</comment>
<keyword evidence="3" id="KW-1185">Reference proteome</keyword>
<evidence type="ECO:0000313" key="2">
    <source>
        <dbReference type="EMBL" id="MCQ4921527.1"/>
    </source>
</evidence>
<dbReference type="Pfam" id="PF04492">
    <property type="entry name" value="Phage_rep_O"/>
    <property type="match status" value="1"/>
</dbReference>
<evidence type="ECO:0000313" key="3">
    <source>
        <dbReference type="Proteomes" id="UP001524478"/>
    </source>
</evidence>
<dbReference type="EMBL" id="JANGAC010000001">
    <property type="protein sequence ID" value="MCQ4921527.1"/>
    <property type="molecule type" value="Genomic_DNA"/>
</dbReference>
<accession>A0ABT1S630</accession>
<feature type="domain" description="Bacteriophage lambda Replication protein O N-terminal" evidence="1">
    <location>
        <begin position="5"/>
        <end position="103"/>
    </location>
</feature>
<protein>
    <submittedName>
        <fullName evidence="2">Replication protein</fullName>
    </submittedName>
</protein>
<reference evidence="2 3" key="1">
    <citation type="submission" date="2022-06" db="EMBL/GenBank/DDBJ databases">
        <title>Isolation of gut microbiota from human fecal samples.</title>
        <authorList>
            <person name="Pamer E.G."/>
            <person name="Barat B."/>
            <person name="Waligurski E."/>
            <person name="Medina S."/>
            <person name="Paddock L."/>
            <person name="Mostad J."/>
        </authorList>
    </citation>
    <scope>NUCLEOTIDE SEQUENCE [LARGE SCALE GENOMIC DNA]</scope>
    <source>
        <strain evidence="2 3">DFI.7.95</strain>
    </source>
</reference>
<dbReference type="RefSeq" id="WP_256310047.1">
    <property type="nucleotide sequence ID" value="NZ_JANGAC010000001.1"/>
</dbReference>
<dbReference type="InterPro" id="IPR006497">
    <property type="entry name" value="Phage_lambda_VrpO_N"/>
</dbReference>
<name>A0ABT1S630_9FIRM</name>
<sequence length="276" mass="32390">MTSQQSENGHVRIANELYEAIYRTNFNATQLKIIMCVIRYTYGFNRDSHSLSLSFISNAISVSKRYVSDELKKLIEDNVILVVNDFTVTKSREIKINNNYSEWEGCRTIQQVKDTSTDEDDFHTTDEHDFTTTDEVVFIQERQIKNKYKDNDFKSVFDYYISLDLIKHRTYTKDMVKAITKAVKDNKYDIGYCKTLLLRHKTVVEKSKDSQYPVKVRGFAEFFGQKVYGATHLICSEYEEGGKYYEQYIKNDESVNKPGEIKNTRGPLKFIMRDNY</sequence>
<dbReference type="NCBIfam" id="TIGR01610">
    <property type="entry name" value="phage_O_Nterm"/>
    <property type="match status" value="1"/>
</dbReference>
<dbReference type="Gene3D" id="1.10.10.10">
    <property type="entry name" value="Winged helix-like DNA-binding domain superfamily/Winged helix DNA-binding domain"/>
    <property type="match status" value="1"/>
</dbReference>
<organism evidence="2 3">
    <name type="scientific">Tissierella carlieri</name>
    <dbReference type="NCBI Taxonomy" id="689904"/>
    <lineage>
        <taxon>Bacteria</taxon>
        <taxon>Bacillati</taxon>
        <taxon>Bacillota</taxon>
        <taxon>Tissierellia</taxon>
        <taxon>Tissierellales</taxon>
        <taxon>Tissierellaceae</taxon>
        <taxon>Tissierella</taxon>
    </lineage>
</organism>
<dbReference type="Proteomes" id="UP001524478">
    <property type="component" value="Unassembled WGS sequence"/>
</dbReference>